<accession>A0A4S2KFU0</accession>
<gene>
    <name evidence="1" type="ORF">DBV15_11670</name>
</gene>
<proteinExistence type="predicted"/>
<keyword evidence="2" id="KW-1185">Reference proteome</keyword>
<protein>
    <submittedName>
        <fullName evidence="1">Uncharacterized protein</fullName>
    </submittedName>
</protein>
<dbReference type="Proteomes" id="UP000310200">
    <property type="component" value="Unassembled WGS sequence"/>
</dbReference>
<comment type="caution">
    <text evidence="1">The sequence shown here is derived from an EMBL/GenBank/DDBJ whole genome shotgun (WGS) entry which is preliminary data.</text>
</comment>
<name>A0A4S2KFU0_9HYME</name>
<dbReference type="EMBL" id="QBLH01002571">
    <property type="protein sequence ID" value="TGZ48050.1"/>
    <property type="molecule type" value="Genomic_DNA"/>
</dbReference>
<evidence type="ECO:0000313" key="1">
    <source>
        <dbReference type="EMBL" id="TGZ48050.1"/>
    </source>
</evidence>
<evidence type="ECO:0000313" key="2">
    <source>
        <dbReference type="Proteomes" id="UP000310200"/>
    </source>
</evidence>
<organism evidence="1 2">
    <name type="scientific">Temnothorax longispinosus</name>
    <dbReference type="NCBI Taxonomy" id="300112"/>
    <lineage>
        <taxon>Eukaryota</taxon>
        <taxon>Metazoa</taxon>
        <taxon>Ecdysozoa</taxon>
        <taxon>Arthropoda</taxon>
        <taxon>Hexapoda</taxon>
        <taxon>Insecta</taxon>
        <taxon>Pterygota</taxon>
        <taxon>Neoptera</taxon>
        <taxon>Endopterygota</taxon>
        <taxon>Hymenoptera</taxon>
        <taxon>Apocrita</taxon>
        <taxon>Aculeata</taxon>
        <taxon>Formicoidea</taxon>
        <taxon>Formicidae</taxon>
        <taxon>Myrmicinae</taxon>
        <taxon>Temnothorax</taxon>
    </lineage>
</organism>
<reference evidence="1 2" key="1">
    <citation type="journal article" date="2019" name="Philos. Trans. R. Soc. Lond., B, Biol. Sci.">
        <title>Ant behaviour and brain gene expression of defending hosts depend on the ecological success of the intruding social parasite.</title>
        <authorList>
            <person name="Kaur R."/>
            <person name="Stoldt M."/>
            <person name="Jongepier E."/>
            <person name="Feldmeyer B."/>
            <person name="Menzel F."/>
            <person name="Bornberg-Bauer E."/>
            <person name="Foitzik S."/>
        </authorList>
    </citation>
    <scope>NUCLEOTIDE SEQUENCE [LARGE SCALE GENOMIC DNA]</scope>
    <source>
        <tissue evidence="1">Whole body</tissue>
    </source>
</reference>
<dbReference type="AlphaFoldDB" id="A0A4S2KFU0"/>
<sequence length="42" mass="4849">MEILRSEEGEARYALLPINFNEITRTEACARKQGRVTEEQPV</sequence>